<organism evidence="1">
    <name type="scientific">Ixodes ricinus</name>
    <name type="common">Common tick</name>
    <name type="synonym">Acarus ricinus</name>
    <dbReference type="NCBI Taxonomy" id="34613"/>
    <lineage>
        <taxon>Eukaryota</taxon>
        <taxon>Metazoa</taxon>
        <taxon>Ecdysozoa</taxon>
        <taxon>Arthropoda</taxon>
        <taxon>Chelicerata</taxon>
        <taxon>Arachnida</taxon>
        <taxon>Acari</taxon>
        <taxon>Parasitiformes</taxon>
        <taxon>Ixodida</taxon>
        <taxon>Ixodoidea</taxon>
        <taxon>Ixodidae</taxon>
        <taxon>Ixodinae</taxon>
        <taxon>Ixodes</taxon>
    </lineage>
</organism>
<evidence type="ECO:0000313" key="1">
    <source>
        <dbReference type="EMBL" id="MXU84012.1"/>
    </source>
</evidence>
<name>A0A6B0TVK7_IXORI</name>
<accession>A0A6B0TVK7</accession>
<reference evidence="1" key="1">
    <citation type="submission" date="2019-12" db="EMBL/GenBank/DDBJ databases">
        <title>An insight into the sialome of adult female Ixodes ricinus ticks feeding for 6 days.</title>
        <authorList>
            <person name="Perner J."/>
            <person name="Ribeiro J.M.C."/>
        </authorList>
    </citation>
    <scope>NUCLEOTIDE SEQUENCE</scope>
    <source>
        <strain evidence="1">Semi-engorged</strain>
        <tissue evidence="1">Salivary glands</tissue>
    </source>
</reference>
<proteinExistence type="predicted"/>
<dbReference type="AlphaFoldDB" id="A0A6B0TVK7"/>
<protein>
    <submittedName>
        <fullName evidence="1">Uncharacterized protein</fullName>
    </submittedName>
</protein>
<dbReference type="EMBL" id="GIFC01001929">
    <property type="protein sequence ID" value="MXU84012.1"/>
    <property type="molecule type" value="Transcribed_RNA"/>
</dbReference>
<sequence>MALLIATSCCHHCASVSHFPKAHSDLNRDNKKERMICGPTTRDTLFLLSFYLRIFCRHPCSSERHIQAMFLALCYMSN</sequence>